<dbReference type="PANTHER" id="PTHR30432:SF1">
    <property type="entry name" value="DNA-BINDING TRANSCRIPTIONAL DUAL REGULATOR MODE"/>
    <property type="match status" value="1"/>
</dbReference>
<dbReference type="Pfam" id="PF03459">
    <property type="entry name" value="TOBE"/>
    <property type="match status" value="2"/>
</dbReference>
<protein>
    <submittedName>
        <fullName evidence="7">Transcriptional regulator, ModE family</fullName>
    </submittedName>
</protein>
<dbReference type="Proteomes" id="UP000006365">
    <property type="component" value="Chromosome"/>
</dbReference>
<dbReference type="Gene3D" id="2.40.50.100">
    <property type="match status" value="2"/>
</dbReference>
<keyword evidence="4" id="KW-0677">Repeat</keyword>
<dbReference type="InterPro" id="IPR008995">
    <property type="entry name" value="Mo/tungstate-bd_C_term_dom"/>
</dbReference>
<dbReference type="InterPro" id="IPR005116">
    <property type="entry name" value="Transp-assoc_OB_typ1"/>
</dbReference>
<evidence type="ECO:0000313" key="8">
    <source>
        <dbReference type="Proteomes" id="UP000006365"/>
    </source>
</evidence>
<dbReference type="GO" id="GO:0015689">
    <property type="term" value="P:molybdate ion transport"/>
    <property type="evidence" value="ECO:0007669"/>
    <property type="project" value="UniProtKB-UniRule"/>
</dbReference>
<dbReference type="GO" id="GO:0030151">
    <property type="term" value="F:molybdenum ion binding"/>
    <property type="evidence" value="ECO:0007669"/>
    <property type="project" value="UniProtKB-UniRule"/>
</dbReference>
<organism evidence="7 8">
    <name type="scientific">Desulfobulbus propionicus (strain ATCC 33891 / DSM 2032 / VKM B-1956 / 1pr3)</name>
    <dbReference type="NCBI Taxonomy" id="577650"/>
    <lineage>
        <taxon>Bacteria</taxon>
        <taxon>Pseudomonadati</taxon>
        <taxon>Thermodesulfobacteriota</taxon>
        <taxon>Desulfobulbia</taxon>
        <taxon>Desulfobulbales</taxon>
        <taxon>Desulfobulbaceae</taxon>
        <taxon>Desulfobulbus</taxon>
    </lineage>
</organism>
<dbReference type="Gene3D" id="1.10.10.10">
    <property type="entry name" value="Winged helix-like DNA-binding domain superfamily/Winged helix DNA-binding domain"/>
    <property type="match status" value="1"/>
</dbReference>
<dbReference type="InterPro" id="IPR016462">
    <property type="entry name" value="ModE"/>
</dbReference>
<keyword evidence="8" id="KW-1185">Reference proteome</keyword>
<gene>
    <name evidence="7" type="ordered locus">Despr_0242</name>
</gene>
<dbReference type="AlphaFoldDB" id="A0A7U3YJB3"/>
<dbReference type="Pfam" id="PF00126">
    <property type="entry name" value="HTH_1"/>
    <property type="match status" value="1"/>
</dbReference>
<evidence type="ECO:0000256" key="3">
    <source>
        <dbReference type="ARBA" id="ARBA00022505"/>
    </source>
</evidence>
<evidence type="ECO:0000259" key="6">
    <source>
        <dbReference type="PROSITE" id="PS51866"/>
    </source>
</evidence>
<dbReference type="InterPro" id="IPR000847">
    <property type="entry name" value="LysR_HTH_N"/>
</dbReference>
<dbReference type="InterPro" id="IPR036388">
    <property type="entry name" value="WH-like_DNA-bd_sf"/>
</dbReference>
<dbReference type="PANTHER" id="PTHR30432">
    <property type="entry name" value="TRANSCRIPTIONAL REGULATOR MODE"/>
    <property type="match status" value="1"/>
</dbReference>
<comment type="similarity">
    <text evidence="1 5">Belongs to the ModE family.</text>
</comment>
<dbReference type="RefSeq" id="WP_015722977.1">
    <property type="nucleotide sequence ID" value="NC_014972.1"/>
</dbReference>
<dbReference type="InterPro" id="IPR036390">
    <property type="entry name" value="WH_DNA-bd_sf"/>
</dbReference>
<evidence type="ECO:0000256" key="5">
    <source>
        <dbReference type="PIRNR" id="PIRNR005763"/>
    </source>
</evidence>
<sequence>MTTQPVSPASDSLFLQHILGSSNKKNPTVPLLEEIDRCGSINQAAKTVGISYKAAWEKIENLNNLSSEPLLRRQVGGSGGGGTVLTEAGHAFLQRARTLQREFTSFLNFFYFSPDEAFNTLKTLRRIEMKISARNVWLGNVAKIEKGAVNSVVTVALKEQDTIVSVITDNSVQRLGLEIGSEVLAIVKAPSVMLALEVDRNKISARNILEGTVNRIVPGVVNDEVIIDLAGGNTVTSILTSESVKRLGLKEGMPVAAVIKASDVLLAVA</sequence>
<dbReference type="EMBL" id="CP002364">
    <property type="protein sequence ID" value="ADW16429.1"/>
    <property type="molecule type" value="Genomic_DNA"/>
</dbReference>
<dbReference type="PROSITE" id="PS51866">
    <property type="entry name" value="MOP"/>
    <property type="match status" value="2"/>
</dbReference>
<feature type="domain" description="Mop" evidence="6">
    <location>
        <begin position="202"/>
        <end position="268"/>
    </location>
</feature>
<feature type="domain" description="Mop" evidence="6">
    <location>
        <begin position="130"/>
        <end position="196"/>
    </location>
</feature>
<dbReference type="SUPFAM" id="SSF50331">
    <property type="entry name" value="MOP-like"/>
    <property type="match status" value="2"/>
</dbReference>
<proteinExistence type="inferred from homology"/>
<keyword evidence="3 5" id="KW-0500">Molybdenum</keyword>
<dbReference type="KEGG" id="dpr:Despr_0242"/>
<dbReference type="PIRSF" id="PIRSF005763">
    <property type="entry name" value="Txn_reg_ModE"/>
    <property type="match status" value="1"/>
</dbReference>
<accession>A0A7U3YJB3</accession>
<evidence type="ECO:0000256" key="1">
    <source>
        <dbReference type="ARBA" id="ARBA00008110"/>
    </source>
</evidence>
<dbReference type="SUPFAM" id="SSF46785">
    <property type="entry name" value="Winged helix' DNA-binding domain"/>
    <property type="match status" value="1"/>
</dbReference>
<reference evidence="7 8" key="1">
    <citation type="journal article" date="2011" name="Stand. Genomic Sci.">
        <title>Complete genome sequence of Desulfobulbus propionicus type strain (1pr3).</title>
        <authorList>
            <person name="Pagani I."/>
            <person name="Lapidus A."/>
            <person name="Nolan M."/>
            <person name="Lucas S."/>
            <person name="Hammon N."/>
            <person name="Deshpande S."/>
            <person name="Cheng J.F."/>
            <person name="Chertkov O."/>
            <person name="Davenport K."/>
            <person name="Tapia R."/>
            <person name="Han C."/>
            <person name="Goodwin L."/>
            <person name="Pitluck S."/>
            <person name="Liolios K."/>
            <person name="Mavromatis K."/>
            <person name="Ivanova N."/>
            <person name="Mikhailova N."/>
            <person name="Pati A."/>
            <person name="Chen A."/>
            <person name="Palaniappan K."/>
            <person name="Land M."/>
            <person name="Hauser L."/>
            <person name="Chang Y.J."/>
            <person name="Jeffries C.D."/>
            <person name="Detter J.C."/>
            <person name="Brambilla E."/>
            <person name="Kannan K.P."/>
            <person name="Djao O.D."/>
            <person name="Rohde M."/>
            <person name="Pukall R."/>
            <person name="Spring S."/>
            <person name="Goker M."/>
            <person name="Sikorski J."/>
            <person name="Woyke T."/>
            <person name="Bristow J."/>
            <person name="Eisen J.A."/>
            <person name="Markowitz V."/>
            <person name="Hugenholtz P."/>
            <person name="Kyrpides N.C."/>
            <person name="Klenk H.P."/>
        </authorList>
    </citation>
    <scope>NUCLEOTIDE SEQUENCE [LARGE SCALE GENOMIC DNA]</scope>
    <source>
        <strain evidence="8">ATCC 33891 / DSM 2032 / 1pr3</strain>
    </source>
</reference>
<dbReference type="InterPro" id="IPR004606">
    <property type="entry name" value="Mop_domain"/>
</dbReference>
<dbReference type="NCBIfam" id="TIGR00638">
    <property type="entry name" value="Mop"/>
    <property type="match status" value="2"/>
</dbReference>
<dbReference type="InterPro" id="IPR051815">
    <property type="entry name" value="Molybdate_resp_trans_reg"/>
</dbReference>
<name>A0A7U3YJB3_DESPD</name>
<evidence type="ECO:0000256" key="2">
    <source>
        <dbReference type="ARBA" id="ARBA00022448"/>
    </source>
</evidence>
<evidence type="ECO:0000256" key="4">
    <source>
        <dbReference type="ARBA" id="ARBA00022737"/>
    </source>
</evidence>
<evidence type="ECO:0000313" key="7">
    <source>
        <dbReference type="EMBL" id="ADW16429.1"/>
    </source>
</evidence>
<keyword evidence="2 5" id="KW-0813">Transport</keyword>
<dbReference type="GO" id="GO:0003700">
    <property type="term" value="F:DNA-binding transcription factor activity"/>
    <property type="evidence" value="ECO:0007669"/>
    <property type="project" value="InterPro"/>
</dbReference>